<dbReference type="Proteomes" id="UP001139089">
    <property type="component" value="Unassembled WGS sequence"/>
</dbReference>
<dbReference type="RefSeq" id="WP_231815735.1">
    <property type="nucleotide sequence ID" value="NZ_JAJOZR010000010.1"/>
</dbReference>
<dbReference type="EMBL" id="JAJOZR010000010">
    <property type="protein sequence ID" value="MCD7110544.1"/>
    <property type="molecule type" value="Genomic_DNA"/>
</dbReference>
<keyword evidence="3" id="KW-1185">Reference proteome</keyword>
<organism evidence="2 3">
    <name type="scientific">Rhizobium quercicola</name>
    <dbReference type="NCBI Taxonomy" id="2901226"/>
    <lineage>
        <taxon>Bacteria</taxon>
        <taxon>Pseudomonadati</taxon>
        <taxon>Pseudomonadota</taxon>
        <taxon>Alphaproteobacteria</taxon>
        <taxon>Hyphomicrobiales</taxon>
        <taxon>Rhizobiaceae</taxon>
        <taxon>Rhizobium/Agrobacterium group</taxon>
        <taxon>Rhizobium</taxon>
    </lineage>
</organism>
<protein>
    <submittedName>
        <fullName evidence="2">NAD(P)-dependent oxidoreductase</fullName>
    </submittedName>
</protein>
<sequence length="299" mass="32159">MRVLVSGATGIVGRFVVEHLLVRGHEVVAGVRDVTAALPVSRPVETVFLSLDRDAPLPGFKGCDAFVHAAFQHVPGRYRGGEGNDPEGFRRANVDGSLRLWTAAKRAGVRRCLFLSSRAVYGPQPSGDLLSETMAPAPESLYGVVKWEAERALAALGTADFMTVSLRATGVYGLLHGLPHKWEGLARDYLAGRPVEDRVGTEVHGDDLAAAVLRLLTADAPLVGNKAFNASDLLTSHHDVLSELQQANGCRHPLPAPLDRRLFGEMDTTRLRALGWHPGGSTRFRADIAALAERLASDP</sequence>
<dbReference type="InterPro" id="IPR001509">
    <property type="entry name" value="Epimerase_deHydtase"/>
</dbReference>
<dbReference type="PANTHER" id="PTHR43245:SF58">
    <property type="entry name" value="BLL5923 PROTEIN"/>
    <property type="match status" value="1"/>
</dbReference>
<evidence type="ECO:0000259" key="1">
    <source>
        <dbReference type="Pfam" id="PF01370"/>
    </source>
</evidence>
<feature type="domain" description="NAD-dependent epimerase/dehydratase" evidence="1">
    <location>
        <begin position="3"/>
        <end position="229"/>
    </location>
</feature>
<comment type="caution">
    <text evidence="2">The sequence shown here is derived from an EMBL/GenBank/DDBJ whole genome shotgun (WGS) entry which is preliminary data.</text>
</comment>
<proteinExistence type="predicted"/>
<dbReference type="InterPro" id="IPR050177">
    <property type="entry name" value="Lipid_A_modif_metabolic_enz"/>
</dbReference>
<name>A0A9X1T1Y3_9HYPH</name>
<reference evidence="2" key="1">
    <citation type="submission" date="2021-12" db="EMBL/GenBank/DDBJ databases">
        <authorList>
            <person name="Li Y."/>
        </authorList>
    </citation>
    <scope>NUCLEOTIDE SEQUENCE</scope>
    <source>
        <strain evidence="2">DKSPLA3</strain>
    </source>
</reference>
<dbReference type="PANTHER" id="PTHR43245">
    <property type="entry name" value="BIFUNCTIONAL POLYMYXIN RESISTANCE PROTEIN ARNA"/>
    <property type="match status" value="1"/>
</dbReference>
<dbReference type="SUPFAM" id="SSF51735">
    <property type="entry name" value="NAD(P)-binding Rossmann-fold domains"/>
    <property type="match status" value="1"/>
</dbReference>
<evidence type="ECO:0000313" key="2">
    <source>
        <dbReference type="EMBL" id="MCD7110544.1"/>
    </source>
</evidence>
<accession>A0A9X1T1Y3</accession>
<dbReference type="Pfam" id="PF01370">
    <property type="entry name" value="Epimerase"/>
    <property type="match status" value="1"/>
</dbReference>
<gene>
    <name evidence="2" type="ORF">LRX75_16035</name>
</gene>
<evidence type="ECO:0000313" key="3">
    <source>
        <dbReference type="Proteomes" id="UP001139089"/>
    </source>
</evidence>
<dbReference type="Gene3D" id="3.40.50.720">
    <property type="entry name" value="NAD(P)-binding Rossmann-like Domain"/>
    <property type="match status" value="1"/>
</dbReference>
<dbReference type="AlphaFoldDB" id="A0A9X1T1Y3"/>
<dbReference type="InterPro" id="IPR036291">
    <property type="entry name" value="NAD(P)-bd_dom_sf"/>
</dbReference>